<dbReference type="InterPro" id="IPR018797">
    <property type="entry name" value="FAM98"/>
</dbReference>
<name>A0AAD1WMR5_PELCU</name>
<evidence type="ECO:0000256" key="1">
    <source>
        <dbReference type="ARBA" id="ARBA00007218"/>
    </source>
</evidence>
<dbReference type="EMBL" id="OW240920">
    <property type="protein sequence ID" value="CAH2314198.1"/>
    <property type="molecule type" value="Genomic_DNA"/>
</dbReference>
<reference evidence="3" key="1">
    <citation type="submission" date="2022-03" db="EMBL/GenBank/DDBJ databases">
        <authorList>
            <person name="Alioto T."/>
            <person name="Alioto T."/>
            <person name="Gomez Garrido J."/>
        </authorList>
    </citation>
    <scope>NUCLEOTIDE SEQUENCE</scope>
</reference>
<keyword evidence="4" id="KW-1185">Reference proteome</keyword>
<evidence type="ECO:0000313" key="4">
    <source>
        <dbReference type="Proteomes" id="UP001295444"/>
    </source>
</evidence>
<dbReference type="AlphaFoldDB" id="A0AAD1WMR5"/>
<gene>
    <name evidence="3" type="ORF">PECUL_23A006149</name>
</gene>
<dbReference type="Proteomes" id="UP001295444">
    <property type="component" value="Chromosome 09"/>
</dbReference>
<evidence type="ECO:0000313" key="3">
    <source>
        <dbReference type="EMBL" id="CAH2314198.1"/>
    </source>
</evidence>
<evidence type="ECO:0000256" key="2">
    <source>
        <dbReference type="SAM" id="MobiDB-lite"/>
    </source>
</evidence>
<protein>
    <submittedName>
        <fullName evidence="3">FAM98C isoform X2</fullName>
    </submittedName>
</protein>
<comment type="similarity">
    <text evidence="1">Belongs to the FAM98 family.</text>
</comment>
<proteinExistence type="inferred from homology"/>
<sequence>MRMLFTRFDVTVQSFHWSERAKALIIEHKEKGRAMQDVLGPLRKSLHTESFITLSHLLAAREKDSQIVQTCNATFCQNTRSTIHKVLMVGNVPDRGGRPNEIEPPMPIWEKRREGGGGQRNWGKSNKKRKR</sequence>
<feature type="region of interest" description="Disordered" evidence="2">
    <location>
        <begin position="90"/>
        <end position="131"/>
    </location>
</feature>
<organism evidence="3 4">
    <name type="scientific">Pelobates cultripes</name>
    <name type="common">Western spadefoot toad</name>
    <dbReference type="NCBI Taxonomy" id="61616"/>
    <lineage>
        <taxon>Eukaryota</taxon>
        <taxon>Metazoa</taxon>
        <taxon>Chordata</taxon>
        <taxon>Craniata</taxon>
        <taxon>Vertebrata</taxon>
        <taxon>Euteleostomi</taxon>
        <taxon>Amphibia</taxon>
        <taxon>Batrachia</taxon>
        <taxon>Anura</taxon>
        <taxon>Pelobatoidea</taxon>
        <taxon>Pelobatidae</taxon>
        <taxon>Pelobates</taxon>
    </lineage>
</organism>
<dbReference type="GO" id="GO:0072669">
    <property type="term" value="C:tRNA-splicing ligase complex"/>
    <property type="evidence" value="ECO:0007669"/>
    <property type="project" value="TreeGrafter"/>
</dbReference>
<dbReference type="PANTHER" id="PTHR31353:SF10">
    <property type="entry name" value="PROTEIN FAM98C"/>
    <property type="match status" value="1"/>
</dbReference>
<dbReference type="PANTHER" id="PTHR31353">
    <property type="entry name" value="FAM98"/>
    <property type="match status" value="1"/>
</dbReference>
<dbReference type="Pfam" id="PF10239">
    <property type="entry name" value="DUF2465"/>
    <property type="match status" value="1"/>
</dbReference>
<accession>A0AAD1WMR5</accession>